<protein>
    <submittedName>
        <fullName evidence="3">GGDEF domain-containing protein</fullName>
    </submittedName>
</protein>
<dbReference type="SMART" id="SM00267">
    <property type="entry name" value="GGDEF"/>
    <property type="match status" value="1"/>
</dbReference>
<dbReference type="PANTHER" id="PTHR45138">
    <property type="entry name" value="REGULATORY COMPONENTS OF SENSORY TRANSDUCTION SYSTEM"/>
    <property type="match status" value="1"/>
</dbReference>
<keyword evidence="4" id="KW-1185">Reference proteome</keyword>
<keyword evidence="1" id="KW-1133">Transmembrane helix</keyword>
<dbReference type="InterPro" id="IPR050469">
    <property type="entry name" value="Diguanylate_Cyclase"/>
</dbReference>
<evidence type="ECO:0000313" key="3">
    <source>
        <dbReference type="EMBL" id="QUH27843.1"/>
    </source>
</evidence>
<dbReference type="Proteomes" id="UP000677305">
    <property type="component" value="Chromosome"/>
</dbReference>
<feature type="transmembrane region" description="Helical" evidence="1">
    <location>
        <begin position="111"/>
        <end position="129"/>
    </location>
</feature>
<dbReference type="KEGG" id="vgu:HYG85_02490"/>
<feature type="transmembrane region" description="Helical" evidence="1">
    <location>
        <begin position="7"/>
        <end position="28"/>
    </location>
</feature>
<dbReference type="NCBIfam" id="TIGR00254">
    <property type="entry name" value="GGDEF"/>
    <property type="match status" value="1"/>
</dbReference>
<dbReference type="InterPro" id="IPR043128">
    <property type="entry name" value="Rev_trsase/Diguanyl_cyclase"/>
</dbReference>
<dbReference type="SUPFAM" id="SSF55073">
    <property type="entry name" value="Nucleotide cyclase"/>
    <property type="match status" value="1"/>
</dbReference>
<gene>
    <name evidence="3" type="ORF">HYG85_02490</name>
</gene>
<dbReference type="CDD" id="cd01949">
    <property type="entry name" value="GGDEF"/>
    <property type="match status" value="1"/>
</dbReference>
<dbReference type="FunFam" id="3.30.70.270:FF:000001">
    <property type="entry name" value="Diguanylate cyclase domain protein"/>
    <property type="match status" value="1"/>
</dbReference>
<accession>A0A8J8M7T5</accession>
<dbReference type="InterPro" id="IPR029787">
    <property type="entry name" value="Nucleotide_cyclase"/>
</dbReference>
<feature type="domain" description="GGDEF" evidence="2">
    <location>
        <begin position="223"/>
        <end position="350"/>
    </location>
</feature>
<feature type="transmembrane region" description="Helical" evidence="1">
    <location>
        <begin position="86"/>
        <end position="104"/>
    </location>
</feature>
<evidence type="ECO:0000313" key="4">
    <source>
        <dbReference type="Proteomes" id="UP000677305"/>
    </source>
</evidence>
<sequence>MLENKIFNSIVKTGIVLSTICIVGNIIFKFPLIVNTKWICLIIMCFFALYYETKETPKKEHVKFIFFIFIILFFIPVGWFDSGGTANNTIAYVFIILICITYLFNSKKRTILIILLIGTFTGLYIFEHLRPDLINTHPTDSQFWDRLIQIPLTLYASYYLIKQFANAYTTEKKKQEEYSIKLKEANYKLHNLATYDSLTHVNNRRIFDEYLQALISDQEISSSNIYVALLDVDNFKKINDTYGHLIGDDLLISFAKKAGEIIKAPNILARWGGDEFAIIYTGDETIVKSKMNDLLEAIQKIGHTKNLDSSISIGLTRLKPNDTVTDLLSRADLALYEAKSNGRNKFIIHD</sequence>
<dbReference type="InterPro" id="IPR000160">
    <property type="entry name" value="GGDEF_dom"/>
</dbReference>
<evidence type="ECO:0000259" key="2">
    <source>
        <dbReference type="PROSITE" id="PS50887"/>
    </source>
</evidence>
<feature type="transmembrane region" description="Helical" evidence="1">
    <location>
        <begin position="34"/>
        <end position="52"/>
    </location>
</feature>
<proteinExistence type="predicted"/>
<dbReference type="PANTHER" id="PTHR45138:SF9">
    <property type="entry name" value="DIGUANYLATE CYCLASE DGCM-RELATED"/>
    <property type="match status" value="1"/>
</dbReference>
<dbReference type="PROSITE" id="PS50887">
    <property type="entry name" value="GGDEF"/>
    <property type="match status" value="1"/>
</dbReference>
<dbReference type="Gene3D" id="3.30.70.270">
    <property type="match status" value="1"/>
</dbReference>
<dbReference type="EMBL" id="CP058561">
    <property type="protein sequence ID" value="QUH27843.1"/>
    <property type="molecule type" value="Genomic_DNA"/>
</dbReference>
<feature type="transmembrane region" description="Helical" evidence="1">
    <location>
        <begin position="64"/>
        <end position="80"/>
    </location>
</feature>
<keyword evidence="1" id="KW-0812">Transmembrane</keyword>
<dbReference type="AlphaFoldDB" id="A0A8J8M7T5"/>
<dbReference type="GO" id="GO:0052621">
    <property type="term" value="F:diguanylate cyclase activity"/>
    <property type="evidence" value="ECO:0007669"/>
    <property type="project" value="TreeGrafter"/>
</dbReference>
<organism evidence="3 4">
    <name type="scientific">Vallitalea guaymasensis</name>
    <dbReference type="NCBI Taxonomy" id="1185412"/>
    <lineage>
        <taxon>Bacteria</taxon>
        <taxon>Bacillati</taxon>
        <taxon>Bacillota</taxon>
        <taxon>Clostridia</taxon>
        <taxon>Lachnospirales</taxon>
        <taxon>Vallitaleaceae</taxon>
        <taxon>Vallitalea</taxon>
    </lineage>
</organism>
<dbReference type="Pfam" id="PF00990">
    <property type="entry name" value="GGDEF"/>
    <property type="match status" value="1"/>
</dbReference>
<reference evidence="3 4" key="1">
    <citation type="submission" date="2020-07" db="EMBL/GenBank/DDBJ databases">
        <title>Vallitalea guaymasensis genome.</title>
        <authorList>
            <person name="Postec A."/>
        </authorList>
    </citation>
    <scope>NUCLEOTIDE SEQUENCE [LARGE SCALE GENOMIC DNA]</scope>
    <source>
        <strain evidence="3 4">Ra1766G1</strain>
    </source>
</reference>
<keyword evidence="1" id="KW-0472">Membrane</keyword>
<name>A0A8J8M7T5_9FIRM</name>
<evidence type="ECO:0000256" key="1">
    <source>
        <dbReference type="SAM" id="Phobius"/>
    </source>
</evidence>
<dbReference type="RefSeq" id="WP_212692144.1">
    <property type="nucleotide sequence ID" value="NZ_CP058561.1"/>
</dbReference>